<dbReference type="InterPro" id="IPR029787">
    <property type="entry name" value="Nucleotide_cyclase"/>
</dbReference>
<reference evidence="2 4" key="1">
    <citation type="submission" date="2022-06" db="EMBL/GenBank/DDBJ databases">
        <title>Leptospira isolates from biofilms formed at urban environments.</title>
        <authorList>
            <person name="Ribeiro P.S."/>
            <person name="Sousa T."/>
            <person name="Carvalho N."/>
            <person name="Aburjaile F."/>
            <person name="Neves F."/>
            <person name="Oliveira D."/>
            <person name="Blanco L."/>
            <person name="Lima J."/>
            <person name="Costa F."/>
            <person name="Brenig B."/>
            <person name="Soares S."/>
            <person name="Ramos R."/>
            <person name="Goes-Neto A."/>
            <person name="Matiuzzi M."/>
            <person name="Azevedo V."/>
            <person name="Ristow P."/>
        </authorList>
    </citation>
    <scope>NUCLEOTIDE SEQUENCE</scope>
    <source>
        <strain evidence="1 4">VSF19</strain>
        <strain evidence="2">VSF20</strain>
    </source>
</reference>
<evidence type="ECO:0000313" key="2">
    <source>
        <dbReference type="EMBL" id="MCW7532227.1"/>
    </source>
</evidence>
<gene>
    <name evidence="1" type="ORF">ND861_18595</name>
    <name evidence="2" type="ORF">ND862_18570</name>
</gene>
<accession>A0AAW5VLK5</accession>
<sequence length="232" mass="26270">MKTLDELRSDIKEILNTEWKTREGRVVPETSDIKLGNDAVELDGTVLYADMADSTGLVMGYKDWFAAEIYKVYLKSACEIIKNNDGVITAFDGDRVMAVFIGESKNTSAAKAALQINYVVRKVINAEIKNHYTTTSFQLEQAVGIDTSKLFVARTGVRGSNDLVWVGRAANYAAKLCDLRLNSYSSFITQEVFDKLHDSAKFGGEEKKSMWEKVYWEDRGISVYRSSWWWQP</sequence>
<proteinExistence type="predicted"/>
<keyword evidence="4" id="KW-1185">Reference proteome</keyword>
<dbReference type="Proteomes" id="UP001208912">
    <property type="component" value="Unassembled WGS sequence"/>
</dbReference>
<dbReference type="EMBL" id="JAMQPL010000016">
    <property type="protein sequence ID" value="MCW7532227.1"/>
    <property type="molecule type" value="Genomic_DNA"/>
</dbReference>
<evidence type="ECO:0008006" key="5">
    <source>
        <dbReference type="Google" id="ProtNLM"/>
    </source>
</evidence>
<protein>
    <recommendedName>
        <fullName evidence="5">Adenylate/guanylate cyclase domain-containing protein</fullName>
    </recommendedName>
</protein>
<dbReference type="SUPFAM" id="SSF55073">
    <property type="entry name" value="Nucleotide cyclase"/>
    <property type="match status" value="1"/>
</dbReference>
<name>A0AAW5VLK5_9LEPT</name>
<evidence type="ECO:0000313" key="3">
    <source>
        <dbReference type="Proteomes" id="UP001208540"/>
    </source>
</evidence>
<dbReference type="EMBL" id="JAMQPM010000016">
    <property type="protein sequence ID" value="MCW7528373.1"/>
    <property type="molecule type" value="Genomic_DNA"/>
</dbReference>
<dbReference type="Gene3D" id="3.30.70.1230">
    <property type="entry name" value="Nucleotide cyclase"/>
    <property type="match status" value="1"/>
</dbReference>
<organism evidence="2 3">
    <name type="scientific">Leptospira soteropolitanensis</name>
    <dbReference type="NCBI Taxonomy" id="2950025"/>
    <lineage>
        <taxon>Bacteria</taxon>
        <taxon>Pseudomonadati</taxon>
        <taxon>Spirochaetota</taxon>
        <taxon>Spirochaetia</taxon>
        <taxon>Leptospirales</taxon>
        <taxon>Leptospiraceae</taxon>
        <taxon>Leptospira</taxon>
    </lineage>
</organism>
<evidence type="ECO:0000313" key="4">
    <source>
        <dbReference type="Proteomes" id="UP001208912"/>
    </source>
</evidence>
<evidence type="ECO:0000313" key="1">
    <source>
        <dbReference type="EMBL" id="MCW7528373.1"/>
    </source>
</evidence>
<dbReference type="Proteomes" id="UP001208540">
    <property type="component" value="Unassembled WGS sequence"/>
</dbReference>
<dbReference type="RefSeq" id="WP_265353474.1">
    <property type="nucleotide sequence ID" value="NZ_JAMQPL010000016.1"/>
</dbReference>
<comment type="caution">
    <text evidence="2">The sequence shown here is derived from an EMBL/GenBank/DDBJ whole genome shotgun (WGS) entry which is preliminary data.</text>
</comment>
<dbReference type="AlphaFoldDB" id="A0AAW5VLK5"/>